<proteinExistence type="predicted"/>
<dbReference type="InterPro" id="IPR039144">
    <property type="entry name" value="Aveugle-like_SAM_dom"/>
</dbReference>
<dbReference type="PANTHER" id="PTHR20843:SF0">
    <property type="entry name" value="PROTEIN AVEUGLE"/>
    <property type="match status" value="1"/>
</dbReference>
<dbReference type="STRING" id="67801.A0A1B0C5F3"/>
<reference evidence="3" key="1">
    <citation type="submission" date="2015-01" db="EMBL/GenBank/DDBJ databases">
        <authorList>
            <person name="Aksoy S."/>
            <person name="Warren W."/>
            <person name="Wilson R.K."/>
        </authorList>
    </citation>
    <scope>NUCLEOTIDE SEQUENCE [LARGE SCALE GENOMIC DNA]</scope>
    <source>
        <strain evidence="3">IAEA</strain>
    </source>
</reference>
<evidence type="ECO:0000313" key="3">
    <source>
        <dbReference type="Proteomes" id="UP000092460"/>
    </source>
</evidence>
<dbReference type="EMBL" id="JXJN01025957">
    <property type="status" value="NOT_ANNOTATED_CDS"/>
    <property type="molecule type" value="Genomic_DNA"/>
</dbReference>
<dbReference type="GO" id="GO:0009898">
    <property type="term" value="C:cytoplasmic side of plasma membrane"/>
    <property type="evidence" value="ECO:0007669"/>
    <property type="project" value="TreeGrafter"/>
</dbReference>
<dbReference type="VEuPathDB" id="VectorBase:GPPI049640"/>
<feature type="domain" description="SAM" evidence="1">
    <location>
        <begin position="25"/>
        <end position="90"/>
    </location>
</feature>
<dbReference type="PANTHER" id="PTHR20843">
    <property type="entry name" value="STERILE ALPHA MOTIF DOMAIN CONTAINING PROTEIN 10"/>
    <property type="match status" value="1"/>
</dbReference>
<dbReference type="InterPro" id="IPR013761">
    <property type="entry name" value="SAM/pointed_sf"/>
</dbReference>
<evidence type="ECO:0000259" key="1">
    <source>
        <dbReference type="PROSITE" id="PS50105"/>
    </source>
</evidence>
<dbReference type="EMBL" id="JXJN01025955">
    <property type="status" value="NOT_ANNOTATED_CDS"/>
    <property type="molecule type" value="Genomic_DNA"/>
</dbReference>
<dbReference type="Gene3D" id="1.10.150.50">
    <property type="entry name" value="Transcription Factor, Ets-1"/>
    <property type="match status" value="1"/>
</dbReference>
<keyword evidence="3" id="KW-1185">Reference proteome</keyword>
<reference evidence="2" key="2">
    <citation type="submission" date="2020-05" db="UniProtKB">
        <authorList>
            <consortium name="EnsemblMetazoa"/>
        </authorList>
    </citation>
    <scope>IDENTIFICATION</scope>
    <source>
        <strain evidence="2">IAEA</strain>
    </source>
</reference>
<dbReference type="SMART" id="SM00454">
    <property type="entry name" value="SAM"/>
    <property type="match status" value="1"/>
</dbReference>
<evidence type="ECO:0000313" key="2">
    <source>
        <dbReference type="EnsemblMetazoa" id="GPPI049640-PA"/>
    </source>
</evidence>
<protein>
    <recommendedName>
        <fullName evidence="1">SAM domain-containing protein</fullName>
    </recommendedName>
</protein>
<sequence>MVEDTLNQCSRLRSKMARPKPVYLWTVTDVLKWYRRHCGEYCKYSELFLKNEITGRALLRINDSSLQRMGIDNNCHRENIWREIVKQRLKTDIMEIRDMERIICQHAVTKMAHNLRLSTASFFDKNERSVLVNSLPINSTKSKPMLFSNTEHHLREINFLIGVHTVAIVGQLNCLGRKYTEEILNFKTVGDVSGEHPRPYVPSKLRNTVFKKQHNIIL</sequence>
<name>A0A1B0C5F3_9MUSC</name>
<dbReference type="Proteomes" id="UP000092460">
    <property type="component" value="Unassembled WGS sequence"/>
</dbReference>
<organism evidence="2 3">
    <name type="scientific">Glossina palpalis gambiensis</name>
    <dbReference type="NCBI Taxonomy" id="67801"/>
    <lineage>
        <taxon>Eukaryota</taxon>
        <taxon>Metazoa</taxon>
        <taxon>Ecdysozoa</taxon>
        <taxon>Arthropoda</taxon>
        <taxon>Hexapoda</taxon>
        <taxon>Insecta</taxon>
        <taxon>Pterygota</taxon>
        <taxon>Neoptera</taxon>
        <taxon>Endopterygota</taxon>
        <taxon>Diptera</taxon>
        <taxon>Brachycera</taxon>
        <taxon>Muscomorpha</taxon>
        <taxon>Hippoboscoidea</taxon>
        <taxon>Glossinidae</taxon>
        <taxon>Glossina</taxon>
    </lineage>
</organism>
<dbReference type="PROSITE" id="PS50105">
    <property type="entry name" value="SAM_DOMAIN"/>
    <property type="match status" value="1"/>
</dbReference>
<dbReference type="InterPro" id="IPR052268">
    <property type="entry name" value="SAM_domain-containing_protein"/>
</dbReference>
<dbReference type="Pfam" id="PF07647">
    <property type="entry name" value="SAM_2"/>
    <property type="match status" value="1"/>
</dbReference>
<dbReference type="GO" id="GO:0007169">
    <property type="term" value="P:cell surface receptor protein tyrosine kinase signaling pathway"/>
    <property type="evidence" value="ECO:0007669"/>
    <property type="project" value="TreeGrafter"/>
</dbReference>
<accession>A0A1B0C5F3</accession>
<dbReference type="EnsemblMetazoa" id="GPPI049640-RA">
    <property type="protein sequence ID" value="GPPI049640-PA"/>
    <property type="gene ID" value="GPPI049640"/>
</dbReference>
<dbReference type="CDD" id="cd09510">
    <property type="entry name" value="SAM_aveugle-like"/>
    <property type="match status" value="1"/>
</dbReference>
<dbReference type="AlphaFoldDB" id="A0A1B0C5F3"/>
<dbReference type="InterPro" id="IPR001660">
    <property type="entry name" value="SAM"/>
</dbReference>
<dbReference type="SUPFAM" id="SSF47769">
    <property type="entry name" value="SAM/Pointed domain"/>
    <property type="match status" value="1"/>
</dbReference>
<dbReference type="EMBL" id="JXJN01025956">
    <property type="status" value="NOT_ANNOTATED_CDS"/>
    <property type="molecule type" value="Genomic_DNA"/>
</dbReference>